<accession>A0A225STM2</accession>
<sequence>MINVALLGIIRRWTIRDRISVREITGRPEISRKAVRRYIRAEAGEPSYPARHAPSSLDSFARRLSTQAGAEAVKSRKLRRTLKQMSPVLRERGDERSGDRMAAFRNQWKADQMERVDAGG</sequence>
<keyword evidence="3" id="KW-1185">Reference proteome</keyword>
<evidence type="ECO:0008006" key="4">
    <source>
        <dbReference type="Google" id="ProtNLM"/>
    </source>
</evidence>
<evidence type="ECO:0000256" key="1">
    <source>
        <dbReference type="SAM" id="MobiDB-lite"/>
    </source>
</evidence>
<feature type="region of interest" description="Disordered" evidence="1">
    <location>
        <begin position="82"/>
        <end position="120"/>
    </location>
</feature>
<reference evidence="2 3" key="1">
    <citation type="journal article" date="2010" name="Int. J. Syst. Evol. Microbiol.">
        <title>Reclassification of Herbaspirillum putei as a later heterotypic synonym of Herbaspirillum huttiense, with the description of H. huttiense subsp. huttiense subsp. nov. and H. huttiense subsp. putei subsp. nov., comb. nov., and description of Herbaspirillum aquaticum sp. nov.</title>
        <authorList>
            <person name="Dobritsa A.P."/>
            <person name="Reddy M.C."/>
            <person name="Samadpour M."/>
        </authorList>
    </citation>
    <scope>NUCLEOTIDE SEQUENCE [LARGE SCALE GENOMIC DNA]</scope>
    <source>
        <strain evidence="2 3">IEH 4430</strain>
    </source>
</reference>
<gene>
    <name evidence="2" type="ORF">CEJ45_20150</name>
</gene>
<evidence type="ECO:0000313" key="3">
    <source>
        <dbReference type="Proteomes" id="UP000214747"/>
    </source>
</evidence>
<dbReference type="AlphaFoldDB" id="A0A225STM2"/>
<feature type="compositionally biased region" description="Basic and acidic residues" evidence="1">
    <location>
        <begin position="89"/>
        <end position="99"/>
    </location>
</feature>
<organism evidence="2 3">
    <name type="scientific">Herbaspirillum aquaticum</name>
    <dbReference type="NCBI Taxonomy" id="568783"/>
    <lineage>
        <taxon>Bacteria</taxon>
        <taxon>Pseudomonadati</taxon>
        <taxon>Pseudomonadota</taxon>
        <taxon>Betaproteobacteria</taxon>
        <taxon>Burkholderiales</taxon>
        <taxon>Oxalobacteraceae</taxon>
        <taxon>Herbaspirillum</taxon>
    </lineage>
</organism>
<feature type="compositionally biased region" description="Basic and acidic residues" evidence="1">
    <location>
        <begin position="111"/>
        <end position="120"/>
    </location>
</feature>
<name>A0A225STM2_9BURK</name>
<dbReference type="Proteomes" id="UP000214747">
    <property type="component" value="Unassembled WGS sequence"/>
</dbReference>
<evidence type="ECO:0000313" key="2">
    <source>
        <dbReference type="EMBL" id="OWY32776.1"/>
    </source>
</evidence>
<proteinExistence type="predicted"/>
<comment type="caution">
    <text evidence="2">The sequence shown here is derived from an EMBL/GenBank/DDBJ whole genome shotgun (WGS) entry which is preliminary data.</text>
</comment>
<dbReference type="EMBL" id="NJGV01000023">
    <property type="protein sequence ID" value="OWY32776.1"/>
    <property type="molecule type" value="Genomic_DNA"/>
</dbReference>
<protein>
    <recommendedName>
        <fullName evidence="4">IS21 family transposase</fullName>
    </recommendedName>
</protein>